<reference evidence="2 3" key="1">
    <citation type="submission" date="2019-08" db="EMBL/GenBank/DDBJ databases">
        <authorList>
            <person name="Dong K."/>
        </authorList>
    </citation>
    <scope>NUCLEOTIDE SEQUENCE [LARGE SCALE GENOMIC DNA]</scope>
    <source>
        <strain evidence="2 3">JCM14558</strain>
    </source>
</reference>
<dbReference type="RefSeq" id="WP_147893056.1">
    <property type="nucleotide sequence ID" value="NZ_BAAANR010000001.1"/>
</dbReference>
<sequence length="261" mass="28635">MTDADDDIRWRVERQFSAIVDRLGDREASAEDSRWATPRPGSPLAHDDSRTTYDPVSFQTHFFLTVAQDHLSTIREIVDGPVGIPPVALYTLARSAIESAAYGIWILKGGNHAKRVKRSLQLSYDAQRSVAVIVAATGSAYDAESVYAELEQNKRSVKNIPSSADLSKLPAISTILADVDLDLRSEPATALEAWRICSGMTHANRWVLSSLSELTDVPDGSPGQRRIEASVAVLATVLKAAVELRDRLRWRIANAGESRLN</sequence>
<dbReference type="EMBL" id="VRSV01000001">
    <property type="protein sequence ID" value="TXK12325.1"/>
    <property type="molecule type" value="Genomic_DNA"/>
</dbReference>
<dbReference type="Proteomes" id="UP000321034">
    <property type="component" value="Unassembled WGS sequence"/>
</dbReference>
<dbReference type="AlphaFoldDB" id="A0A5C8I317"/>
<dbReference type="OrthoDB" id="5081697at2"/>
<name>A0A5C8I317_9MICO</name>
<evidence type="ECO:0000313" key="2">
    <source>
        <dbReference type="EMBL" id="TXK12325.1"/>
    </source>
</evidence>
<protein>
    <submittedName>
        <fullName evidence="2">Uncharacterized protein</fullName>
    </submittedName>
</protein>
<proteinExistence type="predicted"/>
<evidence type="ECO:0000313" key="3">
    <source>
        <dbReference type="Proteomes" id="UP000321034"/>
    </source>
</evidence>
<feature type="region of interest" description="Disordered" evidence="1">
    <location>
        <begin position="29"/>
        <end position="50"/>
    </location>
</feature>
<evidence type="ECO:0000256" key="1">
    <source>
        <dbReference type="SAM" id="MobiDB-lite"/>
    </source>
</evidence>
<organism evidence="2 3">
    <name type="scientific">Microbacterium hatanonis</name>
    <dbReference type="NCBI Taxonomy" id="404366"/>
    <lineage>
        <taxon>Bacteria</taxon>
        <taxon>Bacillati</taxon>
        <taxon>Actinomycetota</taxon>
        <taxon>Actinomycetes</taxon>
        <taxon>Micrococcales</taxon>
        <taxon>Microbacteriaceae</taxon>
        <taxon>Microbacterium</taxon>
    </lineage>
</organism>
<keyword evidence="3" id="KW-1185">Reference proteome</keyword>
<gene>
    <name evidence="2" type="ORF">FVP77_02260</name>
</gene>
<comment type="caution">
    <text evidence="2">The sequence shown here is derived from an EMBL/GenBank/DDBJ whole genome shotgun (WGS) entry which is preliminary data.</text>
</comment>
<accession>A0A5C8I317</accession>